<dbReference type="GeneID" id="69027917"/>
<dbReference type="PANTHER" id="PTHR28038:SF1">
    <property type="entry name" value="ADL329WP"/>
    <property type="match status" value="1"/>
</dbReference>
<evidence type="ECO:0008006" key="3">
    <source>
        <dbReference type="Google" id="ProtNLM"/>
    </source>
</evidence>
<organism evidence="1 2">
    <name type="scientific">Ajellomyces dermatitidis (strain ER-3 / ATCC MYA-2586)</name>
    <name type="common">Blastomyces dermatitidis</name>
    <dbReference type="NCBI Taxonomy" id="559297"/>
    <lineage>
        <taxon>Eukaryota</taxon>
        <taxon>Fungi</taxon>
        <taxon>Dikarya</taxon>
        <taxon>Ascomycota</taxon>
        <taxon>Pezizomycotina</taxon>
        <taxon>Eurotiomycetes</taxon>
        <taxon>Eurotiomycetidae</taxon>
        <taxon>Onygenales</taxon>
        <taxon>Ajellomycetaceae</taxon>
        <taxon>Blastomyces</taxon>
    </lineage>
</organism>
<protein>
    <recommendedName>
        <fullName evidence="3">Protein Asterix</fullName>
    </recommendedName>
</protein>
<reference evidence="2" key="1">
    <citation type="journal article" date="2015" name="PLoS Genet.">
        <title>The dynamic genome and transcriptome of the human fungal pathogen Blastomyces and close relative Emmonsia.</title>
        <authorList>
            <person name="Munoz J.F."/>
            <person name="Gauthier G.M."/>
            <person name="Desjardins C.A."/>
            <person name="Gallo J.E."/>
            <person name="Holder J."/>
            <person name="Sullivan T.D."/>
            <person name="Marty A.J."/>
            <person name="Carmen J.C."/>
            <person name="Chen Z."/>
            <person name="Ding L."/>
            <person name="Gujja S."/>
            <person name="Magrini V."/>
            <person name="Misas E."/>
            <person name="Mitreva M."/>
            <person name="Priest M."/>
            <person name="Saif S."/>
            <person name="Whiston E.A."/>
            <person name="Young S."/>
            <person name="Zeng Q."/>
            <person name="Goldman W.E."/>
            <person name="Mardis E.R."/>
            <person name="Taylor J.W."/>
            <person name="McEwen J.G."/>
            <person name="Clay O.K."/>
            <person name="Klein B.S."/>
            <person name="Cuomo C.A."/>
        </authorList>
    </citation>
    <scope>NUCLEOTIDE SEQUENCE [LARGE SCALE GENOMIC DNA]</scope>
    <source>
        <strain evidence="2">ER-3 / ATCC MYA-2586</strain>
    </source>
</reference>
<gene>
    <name evidence="1" type="ORF">BDCG_05970</name>
</gene>
<accession>A0ABP2F5F2</accession>
<proteinExistence type="predicted"/>
<dbReference type="PANTHER" id="PTHR28038">
    <property type="entry name" value="ADL329WP"/>
    <property type="match status" value="1"/>
</dbReference>
<dbReference type="Proteomes" id="UP000002039">
    <property type="component" value="Unassembled WGS sequence"/>
</dbReference>
<dbReference type="EMBL" id="EQ999978">
    <property type="protein sequence ID" value="EEQ90850.1"/>
    <property type="molecule type" value="Genomic_DNA"/>
</dbReference>
<keyword evidence="2" id="KW-1185">Reference proteome</keyword>
<dbReference type="RefSeq" id="XP_045277508.1">
    <property type="nucleotide sequence ID" value="XM_045421684.1"/>
</dbReference>
<sequence>MEQLPPSPLWTSPPSSRNGATRLRSLQYWDGVDHDAVATARCSIFSCRDASSHYSFSQRSKRALVHVANLRSSHIARTPRANMATKKDMRRPELAVPYVEPPAKASDASDISSTMSNTMPMAAMFSRNKYASMTAPSSYLPPALCAAVSPINISGTPFANEKLTARIRMIAWAAVTFSLQNWMAETPEQQKKSATPAYMGVIMAFLSVIVTYMPMFLPTPGNPAPKAAAPPPMPSS</sequence>
<name>A0ABP2F5F2_AJEDR</name>
<evidence type="ECO:0000313" key="2">
    <source>
        <dbReference type="Proteomes" id="UP000002039"/>
    </source>
</evidence>
<evidence type="ECO:0000313" key="1">
    <source>
        <dbReference type="EMBL" id="EEQ90850.1"/>
    </source>
</evidence>